<organism evidence="8 9">
    <name type="scientific">Prunus persica</name>
    <name type="common">Peach</name>
    <name type="synonym">Amygdalus persica</name>
    <dbReference type="NCBI Taxonomy" id="3760"/>
    <lineage>
        <taxon>Eukaryota</taxon>
        <taxon>Viridiplantae</taxon>
        <taxon>Streptophyta</taxon>
        <taxon>Embryophyta</taxon>
        <taxon>Tracheophyta</taxon>
        <taxon>Spermatophyta</taxon>
        <taxon>Magnoliopsida</taxon>
        <taxon>eudicotyledons</taxon>
        <taxon>Gunneridae</taxon>
        <taxon>Pentapetalae</taxon>
        <taxon>rosids</taxon>
        <taxon>fabids</taxon>
        <taxon>Rosales</taxon>
        <taxon>Rosaceae</taxon>
        <taxon>Amygdaloideae</taxon>
        <taxon>Amygdaleae</taxon>
        <taxon>Prunus</taxon>
    </lineage>
</organism>
<feature type="transmembrane region" description="Helical" evidence="6">
    <location>
        <begin position="56"/>
        <end position="78"/>
    </location>
</feature>
<accession>A0A251QKB5</accession>
<comment type="similarity">
    <text evidence="2 6">Belongs to the drug/metabolite transporter (DMT) superfamily. Plant drug/metabolite exporter (P-DME) (TC 2.A.7.4) family.</text>
</comment>
<keyword evidence="4 6" id="KW-1133">Transmembrane helix</keyword>
<dbReference type="SUPFAM" id="SSF103481">
    <property type="entry name" value="Multidrug resistance efflux transporter EmrE"/>
    <property type="match status" value="1"/>
</dbReference>
<keyword evidence="3 6" id="KW-0812">Transmembrane</keyword>
<evidence type="ECO:0000259" key="7">
    <source>
        <dbReference type="Pfam" id="PF00892"/>
    </source>
</evidence>
<evidence type="ECO:0000256" key="2">
    <source>
        <dbReference type="ARBA" id="ARBA00007635"/>
    </source>
</evidence>
<comment type="subcellular location">
    <subcellularLocation>
        <location evidence="1 6">Membrane</location>
        <topology evidence="1 6">Multi-pass membrane protein</topology>
    </subcellularLocation>
</comment>
<feature type="transmembrane region" description="Helical" evidence="6">
    <location>
        <begin position="153"/>
        <end position="171"/>
    </location>
</feature>
<gene>
    <name evidence="8" type="ORF">PRUPE_2G230600</name>
</gene>
<dbReference type="InterPro" id="IPR037185">
    <property type="entry name" value="EmrE-like"/>
</dbReference>
<dbReference type="PANTHER" id="PTHR31218">
    <property type="entry name" value="WAT1-RELATED PROTEIN"/>
    <property type="match status" value="1"/>
</dbReference>
<evidence type="ECO:0000313" key="8">
    <source>
        <dbReference type="EMBL" id="ONI24228.1"/>
    </source>
</evidence>
<feature type="transmembrane region" description="Helical" evidence="6">
    <location>
        <begin position="123"/>
        <end position="141"/>
    </location>
</feature>
<dbReference type="EMBL" id="CM007652">
    <property type="protein sequence ID" value="ONI24228.1"/>
    <property type="molecule type" value="Genomic_DNA"/>
</dbReference>
<name>A0A251QKB5_PRUPE</name>
<dbReference type="Gramene" id="ONI24228">
    <property type="protein sequence ID" value="ONI24228"/>
    <property type="gene ID" value="PRUPE_2G230600"/>
</dbReference>
<dbReference type="AlphaFoldDB" id="A0A251QKB5"/>
<dbReference type="InterPro" id="IPR000620">
    <property type="entry name" value="EamA_dom"/>
</dbReference>
<evidence type="ECO:0000256" key="4">
    <source>
        <dbReference type="ARBA" id="ARBA00022989"/>
    </source>
</evidence>
<keyword evidence="9" id="KW-1185">Reference proteome</keyword>
<reference evidence="8 9" key="1">
    <citation type="journal article" date="2013" name="Nat. Genet.">
        <title>The high-quality draft genome of peach (Prunus persica) identifies unique patterns of genetic diversity, domestication and genome evolution.</title>
        <authorList>
            <consortium name="International Peach Genome Initiative"/>
            <person name="Verde I."/>
            <person name="Abbott A.G."/>
            <person name="Scalabrin S."/>
            <person name="Jung S."/>
            <person name="Shu S."/>
            <person name="Marroni F."/>
            <person name="Zhebentyayeva T."/>
            <person name="Dettori M.T."/>
            <person name="Grimwood J."/>
            <person name="Cattonaro F."/>
            <person name="Zuccolo A."/>
            <person name="Rossini L."/>
            <person name="Jenkins J."/>
            <person name="Vendramin E."/>
            <person name="Meisel L.A."/>
            <person name="Decroocq V."/>
            <person name="Sosinski B."/>
            <person name="Prochnik S."/>
            <person name="Mitros T."/>
            <person name="Policriti A."/>
            <person name="Cipriani G."/>
            <person name="Dondini L."/>
            <person name="Ficklin S."/>
            <person name="Goodstein D.M."/>
            <person name="Xuan P."/>
            <person name="Del Fabbro C."/>
            <person name="Aramini V."/>
            <person name="Copetti D."/>
            <person name="Gonzalez S."/>
            <person name="Horner D.S."/>
            <person name="Falchi R."/>
            <person name="Lucas S."/>
            <person name="Mica E."/>
            <person name="Maldonado J."/>
            <person name="Lazzari B."/>
            <person name="Bielenberg D."/>
            <person name="Pirona R."/>
            <person name="Miculan M."/>
            <person name="Barakat A."/>
            <person name="Testolin R."/>
            <person name="Stella A."/>
            <person name="Tartarini S."/>
            <person name="Tonutti P."/>
            <person name="Arus P."/>
            <person name="Orellana A."/>
            <person name="Wells C."/>
            <person name="Main D."/>
            <person name="Vizzotto G."/>
            <person name="Silva H."/>
            <person name="Salamini F."/>
            <person name="Schmutz J."/>
            <person name="Morgante M."/>
            <person name="Rokhsar D.S."/>
        </authorList>
    </citation>
    <scope>NUCLEOTIDE SEQUENCE [LARGE SCALE GENOMIC DNA]</scope>
    <source>
        <strain evidence="9">cv. Nemared</strain>
    </source>
</reference>
<evidence type="ECO:0000256" key="6">
    <source>
        <dbReference type="RuleBase" id="RU363077"/>
    </source>
</evidence>
<sequence>MASLERKNIFRTKFIMESLTNLIRRAKLILAVALLQGAYAGQAIIVRMAMNKGMSHYIFLVYRMAFATVLIAPFALILDRKSRPKMTSSILVKTMLLSLFDPLLDQNLYYMAMSYSTATFTSAMFNILPAIAFFMAWIFRLETVNIRKLHSQAKVLGTIITVGGAIILTLAKGPALNLPWTKGKNQHHHQMQSDSNHKDITKSALLSAAACFCWSSFIILQAFTLRSYPCKLSLAALTCFWGLVEGAILALVVEWRNSNADWSIHLDIRLLAAFYGSYWSHCHRCWPISGSVGQDQRRASISIIKNSESTKR</sequence>
<dbReference type="GO" id="GO:0016020">
    <property type="term" value="C:membrane"/>
    <property type="evidence" value="ECO:0007669"/>
    <property type="project" value="UniProtKB-SubCell"/>
</dbReference>
<evidence type="ECO:0000256" key="3">
    <source>
        <dbReference type="ARBA" id="ARBA00022692"/>
    </source>
</evidence>
<proteinExistence type="inferred from homology"/>
<evidence type="ECO:0000256" key="5">
    <source>
        <dbReference type="ARBA" id="ARBA00023136"/>
    </source>
</evidence>
<dbReference type="Pfam" id="PF00892">
    <property type="entry name" value="EamA"/>
    <property type="match status" value="1"/>
</dbReference>
<dbReference type="InterPro" id="IPR030184">
    <property type="entry name" value="WAT1-related"/>
</dbReference>
<feature type="transmembrane region" description="Helical" evidence="6">
    <location>
        <begin position="232"/>
        <end position="253"/>
    </location>
</feature>
<feature type="domain" description="EamA" evidence="7">
    <location>
        <begin position="33"/>
        <end position="169"/>
    </location>
</feature>
<dbReference type="GO" id="GO:0022857">
    <property type="term" value="F:transmembrane transporter activity"/>
    <property type="evidence" value="ECO:0007669"/>
    <property type="project" value="InterPro"/>
</dbReference>
<dbReference type="Proteomes" id="UP000006882">
    <property type="component" value="Chromosome G2"/>
</dbReference>
<protein>
    <recommendedName>
        <fullName evidence="6">WAT1-related protein</fullName>
    </recommendedName>
</protein>
<keyword evidence="5 6" id="KW-0472">Membrane</keyword>
<evidence type="ECO:0000313" key="9">
    <source>
        <dbReference type="Proteomes" id="UP000006882"/>
    </source>
</evidence>
<feature type="transmembrane region" description="Helical" evidence="6">
    <location>
        <begin position="204"/>
        <end position="225"/>
    </location>
</feature>
<evidence type="ECO:0000256" key="1">
    <source>
        <dbReference type="ARBA" id="ARBA00004141"/>
    </source>
</evidence>